<organism evidence="3 4">
    <name type="scientific">Nocardia fluminea</name>
    <dbReference type="NCBI Taxonomy" id="134984"/>
    <lineage>
        <taxon>Bacteria</taxon>
        <taxon>Bacillati</taxon>
        <taxon>Actinomycetota</taxon>
        <taxon>Actinomycetes</taxon>
        <taxon>Mycobacteriales</taxon>
        <taxon>Nocardiaceae</taxon>
        <taxon>Nocardia</taxon>
    </lineage>
</organism>
<evidence type="ECO:0008006" key="5">
    <source>
        <dbReference type="Google" id="ProtNLM"/>
    </source>
</evidence>
<sequence length="162" mass="17318">MRKSLIIAYVAAAPLIACSAQDNATPPPPTTTQRLGYPTTAMGQWLDTPTKAGGTVKVRASDWHQVAPSADVPGTARWQVFIDLDATGATYDYNELLFLAQTPDGDEYEAEYTAPDNPLGSGTVSGEKRRGNVVIDIPVGAPVNKLVLDNNWGEHVGAWIIP</sequence>
<evidence type="ECO:0000313" key="4">
    <source>
        <dbReference type="Proteomes" id="UP000233766"/>
    </source>
</evidence>
<comment type="caution">
    <text evidence="3">The sequence shown here is derived from an EMBL/GenBank/DDBJ whole genome shotgun (WGS) entry which is preliminary data.</text>
</comment>
<dbReference type="RefSeq" id="WP_143875889.1">
    <property type="nucleotide sequence ID" value="NZ_PJMW01000001.1"/>
</dbReference>
<dbReference type="InterPro" id="IPR029050">
    <property type="entry name" value="Immunoprotect_excell_Ig-like"/>
</dbReference>
<feature type="chain" id="PRO_5038836531" description="DUF4352 domain-containing protein" evidence="2">
    <location>
        <begin position="25"/>
        <end position="162"/>
    </location>
</feature>
<dbReference type="AlphaFoldDB" id="A0A2N3WYF7"/>
<feature type="signal peptide" evidence="2">
    <location>
        <begin position="1"/>
        <end position="24"/>
    </location>
</feature>
<evidence type="ECO:0000256" key="2">
    <source>
        <dbReference type="SAM" id="SignalP"/>
    </source>
</evidence>
<dbReference type="EMBL" id="PJMW01000001">
    <property type="protein sequence ID" value="PKV98889.1"/>
    <property type="molecule type" value="Genomic_DNA"/>
</dbReference>
<dbReference type="OrthoDB" id="159306at2"/>
<accession>A0A2N3WYF7</accession>
<dbReference type="Proteomes" id="UP000233766">
    <property type="component" value="Unassembled WGS sequence"/>
</dbReference>
<reference evidence="3 4" key="1">
    <citation type="submission" date="2017-12" db="EMBL/GenBank/DDBJ databases">
        <title>Sequencing the genomes of 1000 Actinobacteria strains.</title>
        <authorList>
            <person name="Klenk H.-P."/>
        </authorList>
    </citation>
    <scope>NUCLEOTIDE SEQUENCE [LARGE SCALE GENOMIC DNA]</scope>
    <source>
        <strain evidence="3 4">DSM 44489</strain>
    </source>
</reference>
<evidence type="ECO:0000313" key="3">
    <source>
        <dbReference type="EMBL" id="PKV98889.1"/>
    </source>
</evidence>
<evidence type="ECO:0000256" key="1">
    <source>
        <dbReference type="ARBA" id="ARBA00022729"/>
    </source>
</evidence>
<gene>
    <name evidence="3" type="ORF">ATK86_0919</name>
</gene>
<name>A0A2N3WYF7_9NOCA</name>
<proteinExistence type="predicted"/>
<dbReference type="Gene3D" id="2.60.40.1240">
    <property type="match status" value="1"/>
</dbReference>
<keyword evidence="1 2" id="KW-0732">Signal</keyword>
<protein>
    <recommendedName>
        <fullName evidence="5">DUF4352 domain-containing protein</fullName>
    </recommendedName>
</protein>
<keyword evidence="4" id="KW-1185">Reference proteome</keyword>